<dbReference type="SUPFAM" id="SSF51905">
    <property type="entry name" value="FAD/NAD(P)-binding domain"/>
    <property type="match status" value="1"/>
</dbReference>
<dbReference type="Pfam" id="PF01494">
    <property type="entry name" value="FAD_binding_3"/>
    <property type="match status" value="1"/>
</dbReference>
<protein>
    <recommendedName>
        <fullName evidence="2">FAD-binding domain-containing protein</fullName>
    </recommendedName>
</protein>
<sequence length="486" mass="51265">MSEPASVPRGAAPGSRGTASPRAVVIGAGLAGMLAAAALHRHAEVTVVDRDVLPAEPAPRKGLPQARHAHLLWSGGARAMEDLLPGVTAAWLAAGARRIPLPTGLVSLSAQGWLRRWPEMEFMISCTRDLLDSVIREQVAKKEGVTLLAGTELLGLEGGALRVTGVRVRTPEGEERVLEADLVVDASGRGSRSVAWLDALGVPQAPMDEVDSGLAYASRIFRAPAGTEDFPVVNVQPDPAQPVPAQSATIVPVEGGRWLVTLSGTHGGQPTASAEEFEAFARGVRDPVVGELIAHAEPLTNVVLTRSTINRRRFFEKVKDWPEGFVAIGDAVATYNPVYGHGMSVAAQGAVALREHVAEHGLAAPGLARRAQRAVALPVKIAWELATGTDIRYPEAIGKQPGGTQKLLGRYVERLMRTATGRPLVAQAFLGVITLSRPLSTLVKPEVLFAVLRGPRRSPLAGPPLTPEERKAVLTAKEPSGTQAAG</sequence>
<name>A0A499V7D1_STRAX</name>
<evidence type="ECO:0000259" key="2">
    <source>
        <dbReference type="Pfam" id="PF01494"/>
    </source>
</evidence>
<organism evidence="3">
    <name type="scientific">Streptomyces avermitilis</name>
    <dbReference type="NCBI Taxonomy" id="33903"/>
    <lineage>
        <taxon>Bacteria</taxon>
        <taxon>Bacillati</taxon>
        <taxon>Actinomycetota</taxon>
        <taxon>Actinomycetes</taxon>
        <taxon>Kitasatosporales</taxon>
        <taxon>Streptomycetaceae</taxon>
        <taxon>Streptomyces</taxon>
    </lineage>
</organism>
<dbReference type="Gene3D" id="3.50.50.60">
    <property type="entry name" value="FAD/NAD(P)-binding domain"/>
    <property type="match status" value="1"/>
</dbReference>
<gene>
    <name evidence="3" type="ORF">SAVMC3_20810</name>
</gene>
<dbReference type="GeneID" id="41538845"/>
<dbReference type="InterPro" id="IPR036188">
    <property type="entry name" value="FAD/NAD-bd_sf"/>
</dbReference>
<evidence type="ECO:0000313" key="3">
    <source>
        <dbReference type="EMBL" id="BBJ49452.1"/>
    </source>
</evidence>
<dbReference type="EMBL" id="AP019621">
    <property type="protein sequence ID" value="BBJ49452.1"/>
    <property type="molecule type" value="Genomic_DNA"/>
</dbReference>
<accession>A0A499V7D1</accession>
<dbReference type="GO" id="GO:0071949">
    <property type="term" value="F:FAD binding"/>
    <property type="evidence" value="ECO:0007669"/>
    <property type="project" value="InterPro"/>
</dbReference>
<dbReference type="PANTHER" id="PTHR43422">
    <property type="entry name" value="THIAMINE THIAZOLE SYNTHASE"/>
    <property type="match status" value="1"/>
</dbReference>
<dbReference type="AlphaFoldDB" id="A0A499V7D1"/>
<dbReference type="InterPro" id="IPR002938">
    <property type="entry name" value="FAD-bd"/>
</dbReference>
<feature type="domain" description="FAD-binding" evidence="2">
    <location>
        <begin position="24"/>
        <end position="359"/>
    </location>
</feature>
<dbReference type="OMA" id="HAHLVWS"/>
<proteinExistence type="predicted"/>
<reference evidence="3" key="1">
    <citation type="submission" date="2019-04" db="EMBL/GenBank/DDBJ databases">
        <title>Draft genome sequences of Streptomyces avermitilis MC3.</title>
        <authorList>
            <person name="Komaki H."/>
            <person name="Tamura T."/>
            <person name="Hosoyama A."/>
        </authorList>
    </citation>
    <scope>NUCLEOTIDE SEQUENCE</scope>
    <source>
        <strain evidence="3">MC3</strain>
    </source>
</reference>
<dbReference type="RefSeq" id="WP_010983184.1">
    <property type="nucleotide sequence ID" value="NZ_BAABTN010000165.1"/>
</dbReference>
<dbReference type="SMR" id="A0A499V7D1"/>
<dbReference type="PANTHER" id="PTHR43422:SF3">
    <property type="entry name" value="THIAMINE THIAZOLE SYNTHASE"/>
    <property type="match status" value="1"/>
</dbReference>
<feature type="region of interest" description="Disordered" evidence="1">
    <location>
        <begin position="458"/>
        <end position="486"/>
    </location>
</feature>
<evidence type="ECO:0000256" key="1">
    <source>
        <dbReference type="SAM" id="MobiDB-lite"/>
    </source>
</evidence>